<dbReference type="InterPro" id="IPR039425">
    <property type="entry name" value="RNA_pol_sigma-70-like"/>
</dbReference>
<protein>
    <submittedName>
        <fullName evidence="7">Sigma-70 family RNA polymerase sigma factor</fullName>
    </submittedName>
</protein>
<dbReference type="Pfam" id="PF04542">
    <property type="entry name" value="Sigma70_r2"/>
    <property type="match status" value="1"/>
</dbReference>
<reference evidence="7" key="1">
    <citation type="submission" date="2022-05" db="EMBL/GenBank/DDBJ databases">
        <title>Novel bacterial taxa in a minimal lignocellulolytic consortium and its capacity to transform plastics disclosed by genome-resolved metagenomics.</title>
        <authorList>
            <person name="Rodriguez C.A.D."/>
            <person name="Diaz-Garcia L."/>
            <person name="Herrera K."/>
            <person name="Tarazona N.A."/>
            <person name="Sproer C."/>
            <person name="Overmann J."/>
            <person name="Jimenez D.J."/>
        </authorList>
    </citation>
    <scope>NUCLEOTIDE SEQUENCE</scope>
    <source>
        <strain evidence="7">MAG5</strain>
    </source>
</reference>
<dbReference type="Gene3D" id="1.10.10.10">
    <property type="entry name" value="Winged helix-like DNA-binding domain superfamily/Winged helix DNA-binding domain"/>
    <property type="match status" value="1"/>
</dbReference>
<evidence type="ECO:0000259" key="5">
    <source>
        <dbReference type="Pfam" id="PF04542"/>
    </source>
</evidence>
<dbReference type="KEGG" id="plig:NAG76_04900"/>
<dbReference type="EMBL" id="CP097899">
    <property type="protein sequence ID" value="URN95585.1"/>
    <property type="molecule type" value="Genomic_DNA"/>
</dbReference>
<feature type="domain" description="RNA polymerase sigma-70 region 2" evidence="5">
    <location>
        <begin position="21"/>
        <end position="88"/>
    </location>
</feature>
<dbReference type="InterPro" id="IPR014284">
    <property type="entry name" value="RNA_pol_sigma-70_dom"/>
</dbReference>
<dbReference type="Gene3D" id="1.10.1740.10">
    <property type="match status" value="1"/>
</dbReference>
<dbReference type="NCBIfam" id="TIGR02937">
    <property type="entry name" value="sigma70-ECF"/>
    <property type="match status" value="1"/>
</dbReference>
<keyword evidence="2" id="KW-0805">Transcription regulation</keyword>
<dbReference type="InterPro" id="IPR036388">
    <property type="entry name" value="WH-like_DNA-bd_sf"/>
</dbReference>
<dbReference type="AlphaFoldDB" id="A0A9J6ZIN0"/>
<organism evidence="7 8">
    <name type="scientific">Candidatus Pristimantibacillus lignocellulolyticus</name>
    <dbReference type="NCBI Taxonomy" id="2994561"/>
    <lineage>
        <taxon>Bacteria</taxon>
        <taxon>Bacillati</taxon>
        <taxon>Bacillota</taxon>
        <taxon>Bacilli</taxon>
        <taxon>Bacillales</taxon>
        <taxon>Paenibacillaceae</taxon>
        <taxon>Candidatus Pristimantibacillus</taxon>
    </lineage>
</organism>
<dbReference type="SUPFAM" id="SSF88946">
    <property type="entry name" value="Sigma2 domain of RNA polymerase sigma factors"/>
    <property type="match status" value="1"/>
</dbReference>
<dbReference type="Proteomes" id="UP001056756">
    <property type="component" value="Chromosome"/>
</dbReference>
<dbReference type="Pfam" id="PF08281">
    <property type="entry name" value="Sigma70_r4_2"/>
    <property type="match status" value="1"/>
</dbReference>
<dbReference type="GO" id="GO:0006352">
    <property type="term" value="P:DNA-templated transcription initiation"/>
    <property type="evidence" value="ECO:0007669"/>
    <property type="project" value="InterPro"/>
</dbReference>
<evidence type="ECO:0000259" key="6">
    <source>
        <dbReference type="Pfam" id="PF08281"/>
    </source>
</evidence>
<dbReference type="InterPro" id="IPR013249">
    <property type="entry name" value="RNA_pol_sigma70_r4_t2"/>
</dbReference>
<name>A0A9J6ZIN0_9BACL</name>
<dbReference type="InterPro" id="IPR007627">
    <property type="entry name" value="RNA_pol_sigma70_r2"/>
</dbReference>
<dbReference type="InterPro" id="IPR013324">
    <property type="entry name" value="RNA_pol_sigma_r3/r4-like"/>
</dbReference>
<sequence length="171" mass="20397">MVNDELAKYAIAGNEAAFVELMQQYEQQLYRIAYSYMRNEHDALEAMQELTYRSFRNIRSIKEPQYIRTWLTRILINLCQDMLRKQKREIPIKQVVDQQLDYQSQQATEIEILDTLSSLSEEQRELIMMKYIEDRSNVDIAQSLNIPEGTVKSRLHYALRKLRLLFKEEGI</sequence>
<evidence type="ECO:0000313" key="8">
    <source>
        <dbReference type="Proteomes" id="UP001056756"/>
    </source>
</evidence>
<dbReference type="SUPFAM" id="SSF88659">
    <property type="entry name" value="Sigma3 and sigma4 domains of RNA polymerase sigma factors"/>
    <property type="match status" value="1"/>
</dbReference>
<keyword evidence="3" id="KW-0731">Sigma factor</keyword>
<dbReference type="PANTHER" id="PTHR43133:SF51">
    <property type="entry name" value="RNA POLYMERASE SIGMA FACTOR"/>
    <property type="match status" value="1"/>
</dbReference>
<evidence type="ECO:0000256" key="3">
    <source>
        <dbReference type="ARBA" id="ARBA00023082"/>
    </source>
</evidence>
<gene>
    <name evidence="7" type="ORF">NAG76_04900</name>
</gene>
<dbReference type="PANTHER" id="PTHR43133">
    <property type="entry name" value="RNA POLYMERASE ECF-TYPE SIGMA FACTO"/>
    <property type="match status" value="1"/>
</dbReference>
<keyword evidence="4" id="KW-0804">Transcription</keyword>
<dbReference type="CDD" id="cd06171">
    <property type="entry name" value="Sigma70_r4"/>
    <property type="match status" value="1"/>
</dbReference>
<evidence type="ECO:0000256" key="4">
    <source>
        <dbReference type="ARBA" id="ARBA00023163"/>
    </source>
</evidence>
<comment type="similarity">
    <text evidence="1">Belongs to the sigma-70 factor family. ECF subfamily.</text>
</comment>
<feature type="domain" description="RNA polymerase sigma factor 70 region 4 type 2" evidence="6">
    <location>
        <begin position="111"/>
        <end position="162"/>
    </location>
</feature>
<proteinExistence type="inferred from homology"/>
<evidence type="ECO:0000313" key="7">
    <source>
        <dbReference type="EMBL" id="URN95585.1"/>
    </source>
</evidence>
<dbReference type="GO" id="GO:0003677">
    <property type="term" value="F:DNA binding"/>
    <property type="evidence" value="ECO:0007669"/>
    <property type="project" value="InterPro"/>
</dbReference>
<accession>A0A9J6ZIN0</accession>
<evidence type="ECO:0000256" key="1">
    <source>
        <dbReference type="ARBA" id="ARBA00010641"/>
    </source>
</evidence>
<evidence type="ECO:0000256" key="2">
    <source>
        <dbReference type="ARBA" id="ARBA00023015"/>
    </source>
</evidence>
<dbReference type="GO" id="GO:0016987">
    <property type="term" value="F:sigma factor activity"/>
    <property type="evidence" value="ECO:0007669"/>
    <property type="project" value="UniProtKB-KW"/>
</dbReference>
<dbReference type="InterPro" id="IPR013325">
    <property type="entry name" value="RNA_pol_sigma_r2"/>
</dbReference>